<keyword evidence="3" id="KW-0106">Calcium</keyword>
<dbReference type="PANTHER" id="PTHR10502:SF196">
    <property type="entry name" value="ANNEXIN D4"/>
    <property type="match status" value="1"/>
</dbReference>
<dbReference type="SMART" id="SM00335">
    <property type="entry name" value="ANX"/>
    <property type="match status" value="3"/>
</dbReference>
<dbReference type="GO" id="GO:0005544">
    <property type="term" value="F:calcium-dependent phospholipid binding"/>
    <property type="evidence" value="ECO:0007669"/>
    <property type="project" value="UniProtKB-KW"/>
</dbReference>
<keyword evidence="7" id="KW-1185">Reference proteome</keyword>
<keyword evidence="5" id="KW-0111">Calcium/phospholipid-binding</keyword>
<dbReference type="InterPro" id="IPR037104">
    <property type="entry name" value="Annexin_sf"/>
</dbReference>
<proteinExistence type="predicted"/>
<evidence type="ECO:0000313" key="6">
    <source>
        <dbReference type="EMBL" id="KZV19578.1"/>
    </source>
</evidence>
<dbReference type="InterPro" id="IPR018502">
    <property type="entry name" value="Annexin_repeat"/>
</dbReference>
<evidence type="ECO:0000256" key="3">
    <source>
        <dbReference type="ARBA" id="ARBA00022837"/>
    </source>
</evidence>
<keyword evidence="2" id="KW-0677">Repeat</keyword>
<evidence type="ECO:0000256" key="2">
    <source>
        <dbReference type="ARBA" id="ARBA00022737"/>
    </source>
</evidence>
<sequence length="308" mass="35341">MADSDDHGALAKAFSGLGVDEKKIITILGKWHPEQRKTFRKGSRDFFVEDERQFERWNDRHVAQLRNEFLRIKEAIVLWTMHPWERDARLLKESLNKGPGQYNILIEVSCTRSADELLGARKAYHSLFHRSIEEDVAFHVHGPDQKLLIALVSSYRYEGPKVSEEAAKTEAKTISSAIKEGDTELLIRVISTRSILHLEHVYKHYRELNGNYLDEDLKGDLLLKETIQCLCTPATYFTKILGESLKYDADELSKDSVTRVIVTRADHDMKQIKEQYSEKYGGNLANKIEEVANGSYKDFLLTLVARGD</sequence>
<dbReference type="Pfam" id="PF00191">
    <property type="entry name" value="Annexin"/>
    <property type="match status" value="3"/>
</dbReference>
<evidence type="ECO:0000313" key="7">
    <source>
        <dbReference type="Proteomes" id="UP000250235"/>
    </source>
</evidence>
<dbReference type="Proteomes" id="UP000250235">
    <property type="component" value="Unassembled WGS sequence"/>
</dbReference>
<dbReference type="SUPFAM" id="SSF47874">
    <property type="entry name" value="Annexin"/>
    <property type="match status" value="1"/>
</dbReference>
<dbReference type="GO" id="GO:0005509">
    <property type="term" value="F:calcium ion binding"/>
    <property type="evidence" value="ECO:0007669"/>
    <property type="project" value="InterPro"/>
</dbReference>
<reference evidence="6 7" key="1">
    <citation type="journal article" date="2015" name="Proc. Natl. Acad. Sci. U.S.A.">
        <title>The resurrection genome of Boea hygrometrica: A blueprint for survival of dehydration.</title>
        <authorList>
            <person name="Xiao L."/>
            <person name="Yang G."/>
            <person name="Zhang L."/>
            <person name="Yang X."/>
            <person name="Zhao S."/>
            <person name="Ji Z."/>
            <person name="Zhou Q."/>
            <person name="Hu M."/>
            <person name="Wang Y."/>
            <person name="Chen M."/>
            <person name="Xu Y."/>
            <person name="Jin H."/>
            <person name="Xiao X."/>
            <person name="Hu G."/>
            <person name="Bao F."/>
            <person name="Hu Y."/>
            <person name="Wan P."/>
            <person name="Li L."/>
            <person name="Deng X."/>
            <person name="Kuang T."/>
            <person name="Xiang C."/>
            <person name="Zhu J.K."/>
            <person name="Oliver M.J."/>
            <person name="He Y."/>
        </authorList>
    </citation>
    <scope>NUCLEOTIDE SEQUENCE [LARGE SCALE GENOMIC DNA]</scope>
    <source>
        <strain evidence="7">cv. XS01</strain>
    </source>
</reference>
<keyword evidence="1" id="KW-0479">Metal-binding</keyword>
<dbReference type="EMBL" id="KV016671">
    <property type="protein sequence ID" value="KZV19578.1"/>
    <property type="molecule type" value="Genomic_DNA"/>
</dbReference>
<dbReference type="GO" id="GO:0005737">
    <property type="term" value="C:cytoplasm"/>
    <property type="evidence" value="ECO:0007669"/>
    <property type="project" value="TreeGrafter"/>
</dbReference>
<evidence type="ECO:0008006" key="8">
    <source>
        <dbReference type="Google" id="ProtNLM"/>
    </source>
</evidence>
<dbReference type="PANTHER" id="PTHR10502">
    <property type="entry name" value="ANNEXIN"/>
    <property type="match status" value="1"/>
</dbReference>
<dbReference type="GO" id="GO:0009414">
    <property type="term" value="P:response to water deprivation"/>
    <property type="evidence" value="ECO:0007669"/>
    <property type="project" value="TreeGrafter"/>
</dbReference>
<dbReference type="OrthoDB" id="37886at2759"/>
<dbReference type="GO" id="GO:0005886">
    <property type="term" value="C:plasma membrane"/>
    <property type="evidence" value="ECO:0007669"/>
    <property type="project" value="TreeGrafter"/>
</dbReference>
<dbReference type="GO" id="GO:0009409">
    <property type="term" value="P:response to cold"/>
    <property type="evidence" value="ECO:0007669"/>
    <property type="project" value="TreeGrafter"/>
</dbReference>
<evidence type="ECO:0000256" key="1">
    <source>
        <dbReference type="ARBA" id="ARBA00022723"/>
    </source>
</evidence>
<dbReference type="GO" id="GO:0009408">
    <property type="term" value="P:response to heat"/>
    <property type="evidence" value="ECO:0007669"/>
    <property type="project" value="TreeGrafter"/>
</dbReference>
<dbReference type="FunFam" id="1.10.220.10:FF:000006">
    <property type="entry name" value="Annexin"/>
    <property type="match status" value="1"/>
</dbReference>
<dbReference type="AlphaFoldDB" id="A0A2Z7AD93"/>
<evidence type="ECO:0000256" key="5">
    <source>
        <dbReference type="ARBA" id="ARBA00023302"/>
    </source>
</evidence>
<name>A0A2Z7AD93_9LAMI</name>
<dbReference type="GO" id="GO:0009651">
    <property type="term" value="P:response to salt stress"/>
    <property type="evidence" value="ECO:0007669"/>
    <property type="project" value="TreeGrafter"/>
</dbReference>
<dbReference type="GO" id="GO:0001786">
    <property type="term" value="F:phosphatidylserine binding"/>
    <property type="evidence" value="ECO:0007669"/>
    <property type="project" value="TreeGrafter"/>
</dbReference>
<accession>A0A2Z7AD93</accession>
<evidence type="ECO:0000256" key="4">
    <source>
        <dbReference type="ARBA" id="ARBA00023216"/>
    </source>
</evidence>
<dbReference type="Gene3D" id="1.10.220.10">
    <property type="entry name" value="Annexin"/>
    <property type="match status" value="4"/>
</dbReference>
<organism evidence="6 7">
    <name type="scientific">Dorcoceras hygrometricum</name>
    <dbReference type="NCBI Taxonomy" id="472368"/>
    <lineage>
        <taxon>Eukaryota</taxon>
        <taxon>Viridiplantae</taxon>
        <taxon>Streptophyta</taxon>
        <taxon>Embryophyta</taxon>
        <taxon>Tracheophyta</taxon>
        <taxon>Spermatophyta</taxon>
        <taxon>Magnoliopsida</taxon>
        <taxon>eudicotyledons</taxon>
        <taxon>Gunneridae</taxon>
        <taxon>Pentapetalae</taxon>
        <taxon>asterids</taxon>
        <taxon>lamiids</taxon>
        <taxon>Lamiales</taxon>
        <taxon>Gesneriaceae</taxon>
        <taxon>Didymocarpoideae</taxon>
        <taxon>Trichosporeae</taxon>
        <taxon>Loxocarpinae</taxon>
        <taxon>Dorcoceras</taxon>
    </lineage>
</organism>
<gene>
    <name evidence="6" type="ORF">F511_13464</name>
</gene>
<protein>
    <recommendedName>
        <fullName evidence="8">Annexin D4-like</fullName>
    </recommendedName>
</protein>
<dbReference type="FunFam" id="1.10.220.10:FF:000014">
    <property type="entry name" value="annexin D4"/>
    <property type="match status" value="1"/>
</dbReference>
<dbReference type="PROSITE" id="PS51897">
    <property type="entry name" value="ANNEXIN_2"/>
    <property type="match status" value="1"/>
</dbReference>
<keyword evidence="4" id="KW-0041">Annexin</keyword>